<dbReference type="Proteomes" id="UP001242811">
    <property type="component" value="Unassembled WGS sequence"/>
</dbReference>
<accession>A0ABU0KX36</accession>
<name>A0ABU0KX36_9BACL</name>
<dbReference type="EMBL" id="JAUSWA010000010">
    <property type="protein sequence ID" value="MDQ0493965.1"/>
    <property type="molecule type" value="Genomic_DNA"/>
</dbReference>
<dbReference type="RefSeq" id="WP_269320815.1">
    <property type="nucleotide sequence ID" value="NZ_JAUSWA010000010.1"/>
</dbReference>
<evidence type="ECO:0000313" key="3">
    <source>
        <dbReference type="Proteomes" id="UP001242811"/>
    </source>
</evidence>
<protein>
    <submittedName>
        <fullName evidence="2">Uncharacterized protein</fullName>
    </submittedName>
</protein>
<proteinExistence type="predicted"/>
<organism evidence="2 3">
    <name type="scientific">Paenibacillus brasilensis</name>
    <dbReference type="NCBI Taxonomy" id="128574"/>
    <lineage>
        <taxon>Bacteria</taxon>
        <taxon>Bacillati</taxon>
        <taxon>Bacillota</taxon>
        <taxon>Bacilli</taxon>
        <taxon>Bacillales</taxon>
        <taxon>Paenibacillaceae</taxon>
        <taxon>Paenibacillus</taxon>
    </lineage>
</organism>
<comment type="caution">
    <text evidence="2">The sequence shown here is derived from an EMBL/GenBank/DDBJ whole genome shotgun (WGS) entry which is preliminary data.</text>
</comment>
<evidence type="ECO:0000313" key="2">
    <source>
        <dbReference type="EMBL" id="MDQ0493965.1"/>
    </source>
</evidence>
<keyword evidence="3" id="KW-1185">Reference proteome</keyword>
<gene>
    <name evidence="2" type="ORF">QOZ95_002128</name>
</gene>
<reference evidence="2 3" key="1">
    <citation type="submission" date="2023-07" db="EMBL/GenBank/DDBJ databases">
        <title>Genomic Encyclopedia of Type Strains, Phase IV (KMG-IV): sequencing the most valuable type-strain genomes for metagenomic binning, comparative biology and taxonomic classification.</title>
        <authorList>
            <person name="Goeker M."/>
        </authorList>
    </citation>
    <scope>NUCLEOTIDE SEQUENCE [LARGE SCALE GENOMIC DNA]</scope>
    <source>
        <strain evidence="2 3">DSM 14914</strain>
    </source>
</reference>
<feature type="region of interest" description="Disordered" evidence="1">
    <location>
        <begin position="1"/>
        <end position="33"/>
    </location>
</feature>
<sequence>MFTTPALHARREIRGDRAQLSPDGSSLPPPYGLGEILFGGGGT</sequence>
<evidence type="ECO:0000256" key="1">
    <source>
        <dbReference type="SAM" id="MobiDB-lite"/>
    </source>
</evidence>